<keyword evidence="2" id="KW-0378">Hydrolase</keyword>
<dbReference type="InterPro" id="IPR014818">
    <property type="entry name" value="Phage/plasmid_primase_P4_C"/>
</dbReference>
<protein>
    <recommendedName>
        <fullName evidence="4">SF3 helicase domain-containing protein</fullName>
    </recommendedName>
</protein>
<proteinExistence type="predicted"/>
<evidence type="ECO:0000259" key="4">
    <source>
        <dbReference type="PROSITE" id="PS51206"/>
    </source>
</evidence>
<keyword evidence="6" id="KW-1185">Reference proteome</keyword>
<gene>
    <name evidence="5" type="ORF">M427DRAFT_37593</name>
</gene>
<dbReference type="Pfam" id="PF08706">
    <property type="entry name" value="D5_N"/>
    <property type="match status" value="1"/>
</dbReference>
<evidence type="ECO:0000313" key="5">
    <source>
        <dbReference type="EMBL" id="KXS10216.1"/>
    </source>
</evidence>
<dbReference type="InterPro" id="IPR014015">
    <property type="entry name" value="Helicase_SF3_DNA-vir"/>
</dbReference>
<organism evidence="5 6">
    <name type="scientific">Gonapodya prolifera (strain JEL478)</name>
    <name type="common">Monoblepharis prolifera</name>
    <dbReference type="NCBI Taxonomy" id="1344416"/>
    <lineage>
        <taxon>Eukaryota</taxon>
        <taxon>Fungi</taxon>
        <taxon>Fungi incertae sedis</taxon>
        <taxon>Chytridiomycota</taxon>
        <taxon>Chytridiomycota incertae sedis</taxon>
        <taxon>Monoblepharidomycetes</taxon>
        <taxon>Monoblepharidales</taxon>
        <taxon>Gonapodyaceae</taxon>
        <taxon>Gonapodya</taxon>
    </lineage>
</organism>
<dbReference type="Proteomes" id="UP000070544">
    <property type="component" value="Unassembled WGS sequence"/>
</dbReference>
<name>A0A139A0A5_GONPJ</name>
<dbReference type="OrthoDB" id="2375545at2759"/>
<evidence type="ECO:0000313" key="6">
    <source>
        <dbReference type="Proteomes" id="UP000070544"/>
    </source>
</evidence>
<dbReference type="InterPro" id="IPR027417">
    <property type="entry name" value="P-loop_NTPase"/>
</dbReference>
<keyword evidence="3" id="KW-0067">ATP-binding</keyword>
<dbReference type="GO" id="GO:0005524">
    <property type="term" value="F:ATP binding"/>
    <property type="evidence" value="ECO:0007669"/>
    <property type="project" value="UniProtKB-KW"/>
</dbReference>
<dbReference type="GO" id="GO:0016787">
    <property type="term" value="F:hydrolase activity"/>
    <property type="evidence" value="ECO:0007669"/>
    <property type="project" value="UniProtKB-KW"/>
</dbReference>
<dbReference type="PANTHER" id="PTHR35372">
    <property type="entry name" value="ATP BINDING PROTEIN-RELATED"/>
    <property type="match status" value="1"/>
</dbReference>
<dbReference type="STRING" id="1344416.A0A139A0A5"/>
<dbReference type="InterPro" id="IPR051620">
    <property type="entry name" value="ORF904-like_C"/>
</dbReference>
<dbReference type="PANTHER" id="PTHR35372:SF2">
    <property type="entry name" value="SF3 HELICASE DOMAIN-CONTAINING PROTEIN"/>
    <property type="match status" value="1"/>
</dbReference>
<dbReference type="PROSITE" id="PS51206">
    <property type="entry name" value="SF3_HELICASE_1"/>
    <property type="match status" value="1"/>
</dbReference>
<keyword evidence="1" id="KW-0547">Nucleotide-binding</keyword>
<reference evidence="5 6" key="1">
    <citation type="journal article" date="2015" name="Genome Biol. Evol.">
        <title>Phylogenomic analyses indicate that early fungi evolved digesting cell walls of algal ancestors of land plants.</title>
        <authorList>
            <person name="Chang Y."/>
            <person name="Wang S."/>
            <person name="Sekimoto S."/>
            <person name="Aerts A.L."/>
            <person name="Choi C."/>
            <person name="Clum A."/>
            <person name="LaButti K.M."/>
            <person name="Lindquist E.A."/>
            <person name="Yee Ngan C."/>
            <person name="Ohm R.A."/>
            <person name="Salamov A.A."/>
            <person name="Grigoriev I.V."/>
            <person name="Spatafora J.W."/>
            <person name="Berbee M.L."/>
        </authorList>
    </citation>
    <scope>NUCLEOTIDE SEQUENCE [LARGE SCALE GENOMIC DNA]</scope>
    <source>
        <strain evidence="5 6">JEL478</strain>
    </source>
</reference>
<dbReference type="OMA" id="AHIAIME"/>
<dbReference type="AlphaFoldDB" id="A0A139A0A5"/>
<dbReference type="Gene3D" id="3.40.50.300">
    <property type="entry name" value="P-loop containing nucleotide triphosphate hydrolases"/>
    <property type="match status" value="1"/>
</dbReference>
<evidence type="ECO:0000256" key="2">
    <source>
        <dbReference type="ARBA" id="ARBA00022801"/>
    </source>
</evidence>
<sequence length="438" mass="50113">MAELEAKQNVGENFEGIDNVEVALVREKSTIEDDPTRQSDLLNFWGNGTTDSTALEVSFDEKYVIFDDPALNNRAYKALDGTHGHRWRKHKLREEMNINIHTALNETLEKIRTSYMQHPESDLRAKRIGKINNLIKGVLGKDLCHIRNQALPYFFQLDEFFGDNLDANRDLLGFNNGIYDFKRNCFRDGRPEDNVSLSVGYDWVDDSQIPDADFAAVKTFFTDIQPDGEELTYLMTYLSTMLHGGTSEQIFTIFTGRTRNGKGVLADLVKEVLGDYCITVDPKMVTGDRLPLRSPQPDLLELNCKRAVFVSESQNTHANPKLRLDVAFIKLITSNDTISCRALYSNDITHFKPNCKITLLTNKIPEISSDGEEIWGKIRIVEFPITFTENPKDPSERKINKRLKEALPHLRLPMLHTLLRVYREIYCVHGLKPTEKVQ</sequence>
<accession>A0A139A0A5</accession>
<dbReference type="EMBL" id="KQ965832">
    <property type="protein sequence ID" value="KXS10216.1"/>
    <property type="molecule type" value="Genomic_DNA"/>
</dbReference>
<feature type="domain" description="SF3 helicase" evidence="4">
    <location>
        <begin position="229"/>
        <end position="396"/>
    </location>
</feature>
<evidence type="ECO:0000256" key="1">
    <source>
        <dbReference type="ARBA" id="ARBA00022741"/>
    </source>
</evidence>
<evidence type="ECO:0000256" key="3">
    <source>
        <dbReference type="ARBA" id="ARBA00022840"/>
    </source>
</evidence>